<sequence>MKRLIQNSNLTLFYGERFFSNPVIKEHGPLCKEYLIAIKDVLDVSLAEYNRVYVQRIDLRYPGYYENYNCGDISRFFSSLKEKIKYDLKTKNKIGKCNLRYVWVREQLSSENPHYHVALFLNKDVYFCLGDVTKDSGNLSSMIKEAWASALGINYFEVRSSVHFPSNSTYYIHKGKDSHQEEYRQCFYRLSYLAKVNTKVYSNGLKNISTSRK</sequence>
<dbReference type="Pfam" id="PF11726">
    <property type="entry name" value="YagK_YfjJ_C"/>
    <property type="match status" value="1"/>
</dbReference>
<dbReference type="RefSeq" id="WP_019281723.1">
    <property type="nucleotide sequence ID" value="NZ_CP023054.1"/>
</dbReference>
<dbReference type="EMBL" id="CP034672">
    <property type="protein sequence ID" value="AZS25590.1"/>
    <property type="molecule type" value="Genomic_DNA"/>
</dbReference>
<accession>A0A289GAH4</accession>
<evidence type="ECO:0000313" key="2">
    <source>
        <dbReference type="EMBL" id="AZS25590.1"/>
    </source>
</evidence>
<proteinExistence type="predicted"/>
<dbReference type="InterPro" id="IPR057271">
    <property type="entry name" value="YagK_YfjJ_C"/>
</dbReference>
<organism evidence="2 3">
    <name type="scientific">Vibrio anguillarum</name>
    <name type="common">Listonella anguillarum</name>
    <dbReference type="NCBI Taxonomy" id="55601"/>
    <lineage>
        <taxon>Bacteria</taxon>
        <taxon>Pseudomonadati</taxon>
        <taxon>Pseudomonadota</taxon>
        <taxon>Gammaproteobacteria</taxon>
        <taxon>Vibrionales</taxon>
        <taxon>Vibrionaceae</taxon>
        <taxon>Vibrio</taxon>
    </lineage>
</organism>
<evidence type="ECO:0000313" key="3">
    <source>
        <dbReference type="Proteomes" id="UP000256923"/>
    </source>
</evidence>
<name>A0A289GAH4_VIBAN</name>
<protein>
    <submittedName>
        <fullName evidence="2">Inovirus Gp2 family protein</fullName>
    </submittedName>
</protein>
<evidence type="ECO:0000259" key="1">
    <source>
        <dbReference type="Pfam" id="PF11726"/>
    </source>
</evidence>
<dbReference type="Proteomes" id="UP000256923">
    <property type="component" value="Chromosome 1"/>
</dbReference>
<dbReference type="AlphaFoldDB" id="A0A289GAH4"/>
<reference evidence="2 3" key="1">
    <citation type="submission" date="2018-12" db="EMBL/GenBank/DDBJ databases">
        <title>Characterization and Draft Genome of Vibrio anguillarum J360 Marine Pathogen Isolated from an Outbreak in Lumpfish (Cyclopterus lumpus).</title>
        <authorList>
            <person name="Vasquez J.I."/>
            <person name="Cao T."/>
            <person name="Chakraborty S."/>
            <person name="Gnanagobal H."/>
            <person name="Wescot J."/>
            <person name="Boyce D."/>
            <person name="Santander J."/>
        </authorList>
    </citation>
    <scope>NUCLEOTIDE SEQUENCE [LARGE SCALE GENOMIC DNA]</scope>
    <source>
        <strain evidence="2 3">J360</strain>
    </source>
</reference>
<gene>
    <name evidence="2" type="ORF">DYL72_11600</name>
</gene>
<feature type="domain" description="YagK/YfjJ C-terminal" evidence="1">
    <location>
        <begin position="46"/>
        <end position="208"/>
    </location>
</feature>